<organism evidence="1 2">
    <name type="scientific">Dermacentor silvarum</name>
    <name type="common">Tick</name>
    <dbReference type="NCBI Taxonomy" id="543639"/>
    <lineage>
        <taxon>Eukaryota</taxon>
        <taxon>Metazoa</taxon>
        <taxon>Ecdysozoa</taxon>
        <taxon>Arthropoda</taxon>
        <taxon>Chelicerata</taxon>
        <taxon>Arachnida</taxon>
        <taxon>Acari</taxon>
        <taxon>Parasitiformes</taxon>
        <taxon>Ixodida</taxon>
        <taxon>Ixodoidea</taxon>
        <taxon>Ixodidae</taxon>
        <taxon>Rhipicephalinae</taxon>
        <taxon>Dermacentor</taxon>
    </lineage>
</organism>
<comment type="caution">
    <text evidence="1">The sequence shown here is derived from an EMBL/GenBank/DDBJ whole genome shotgun (WGS) entry which is preliminary data.</text>
</comment>
<accession>A0ACB8D402</accession>
<proteinExistence type="predicted"/>
<dbReference type="EMBL" id="CM023472">
    <property type="protein sequence ID" value="KAH7959118.1"/>
    <property type="molecule type" value="Genomic_DNA"/>
</dbReference>
<dbReference type="Proteomes" id="UP000821865">
    <property type="component" value="Chromosome 3"/>
</dbReference>
<evidence type="ECO:0000313" key="2">
    <source>
        <dbReference type="Proteomes" id="UP000821865"/>
    </source>
</evidence>
<reference evidence="1" key="1">
    <citation type="submission" date="2020-05" db="EMBL/GenBank/DDBJ databases">
        <title>Large-scale comparative analyses of tick genomes elucidate their genetic diversity and vector capacities.</title>
        <authorList>
            <person name="Jia N."/>
            <person name="Wang J."/>
            <person name="Shi W."/>
            <person name="Du L."/>
            <person name="Sun Y."/>
            <person name="Zhan W."/>
            <person name="Jiang J."/>
            <person name="Wang Q."/>
            <person name="Zhang B."/>
            <person name="Ji P."/>
            <person name="Sakyi L.B."/>
            <person name="Cui X."/>
            <person name="Yuan T."/>
            <person name="Jiang B."/>
            <person name="Yang W."/>
            <person name="Lam T.T.-Y."/>
            <person name="Chang Q."/>
            <person name="Ding S."/>
            <person name="Wang X."/>
            <person name="Zhu J."/>
            <person name="Ruan X."/>
            <person name="Zhao L."/>
            <person name="Wei J."/>
            <person name="Que T."/>
            <person name="Du C."/>
            <person name="Cheng J."/>
            <person name="Dai P."/>
            <person name="Han X."/>
            <person name="Huang E."/>
            <person name="Gao Y."/>
            <person name="Liu J."/>
            <person name="Shao H."/>
            <person name="Ye R."/>
            <person name="Li L."/>
            <person name="Wei W."/>
            <person name="Wang X."/>
            <person name="Wang C."/>
            <person name="Yang T."/>
            <person name="Huo Q."/>
            <person name="Li W."/>
            <person name="Guo W."/>
            <person name="Chen H."/>
            <person name="Zhou L."/>
            <person name="Ni X."/>
            <person name="Tian J."/>
            <person name="Zhou Y."/>
            <person name="Sheng Y."/>
            <person name="Liu T."/>
            <person name="Pan Y."/>
            <person name="Xia L."/>
            <person name="Li J."/>
            <person name="Zhao F."/>
            <person name="Cao W."/>
        </authorList>
    </citation>
    <scope>NUCLEOTIDE SEQUENCE</scope>
    <source>
        <strain evidence="1">Dsil-2018</strain>
    </source>
</reference>
<keyword evidence="2" id="KW-1185">Reference proteome</keyword>
<gene>
    <name evidence="1" type="ORF">HPB49_008350</name>
</gene>
<evidence type="ECO:0000313" key="1">
    <source>
        <dbReference type="EMBL" id="KAH7959118.1"/>
    </source>
</evidence>
<name>A0ACB8D402_DERSI</name>
<sequence length="105" mass="11759">MKIGPTAHWKPSQAGLQISKSAVLCLAAEQLSMRGYKHLLTSRLMEDCLENIFSILRMRKPFLGAYDVKCTLKLICVGQFLHMPKSSSYDSDDGLHLALALRPRP</sequence>
<protein>
    <submittedName>
        <fullName evidence="1">Uncharacterized protein</fullName>
    </submittedName>
</protein>